<evidence type="ECO:0000256" key="4">
    <source>
        <dbReference type="ARBA" id="ARBA00023125"/>
    </source>
</evidence>
<geneLocation type="plasmid" evidence="7 8">
    <name>unnamed1</name>
</geneLocation>
<keyword evidence="3" id="KW-0805">Transcription regulation</keyword>
<evidence type="ECO:0000256" key="2">
    <source>
        <dbReference type="ARBA" id="ARBA00022649"/>
    </source>
</evidence>
<protein>
    <submittedName>
        <fullName evidence="7">DUF1778 domain-containing protein</fullName>
    </submittedName>
</protein>
<dbReference type="AlphaFoldDB" id="A0AAU7NQ08"/>
<accession>A0AAU7NQ08</accession>
<evidence type="ECO:0000256" key="3">
    <source>
        <dbReference type="ARBA" id="ARBA00023015"/>
    </source>
</evidence>
<keyword evidence="2" id="KW-1277">Toxin-antitoxin system</keyword>
<keyword evidence="1" id="KW-0678">Repressor</keyword>
<evidence type="ECO:0000256" key="1">
    <source>
        <dbReference type="ARBA" id="ARBA00022491"/>
    </source>
</evidence>
<reference evidence="7 8" key="1">
    <citation type="journal article" date="2024" name="Microbiology">
        <title>Methylomarinum rosea sp. nov., a novel halophilic methanotrophic bacterium from the hypersaline Lake Elton.</title>
        <authorList>
            <person name="Suleimanov R.Z."/>
            <person name="Oshkin I.Y."/>
            <person name="Danilova O.V."/>
            <person name="Suzina N.E."/>
            <person name="Dedysh S.N."/>
        </authorList>
    </citation>
    <scope>NUCLEOTIDE SEQUENCE [LARGE SCALE GENOMIC DNA]</scope>
    <source>
        <strain evidence="7 8">Ch1-1</strain>
        <plasmid evidence="8">unnamed1</plasmid>
    </source>
</reference>
<dbReference type="InterPro" id="IPR014795">
    <property type="entry name" value="TacA_1-like"/>
</dbReference>
<evidence type="ECO:0000313" key="8">
    <source>
        <dbReference type="Proteomes" id="UP001225378"/>
    </source>
</evidence>
<keyword evidence="5" id="KW-0804">Transcription</keyword>
<keyword evidence="4" id="KW-0238">DNA-binding</keyword>
<dbReference type="Proteomes" id="UP001225378">
    <property type="component" value="Plasmid unnamed1"/>
</dbReference>
<dbReference type="PANTHER" id="PTHR35401">
    <property type="entry name" value="COPG FAMILY HELIX-TURN-HELIX PROTEIN-RELATED-RELATED"/>
    <property type="match status" value="1"/>
</dbReference>
<keyword evidence="8" id="KW-1185">Reference proteome</keyword>
<dbReference type="Gene3D" id="1.20.5.780">
    <property type="entry name" value="Single helix bin"/>
    <property type="match status" value="1"/>
</dbReference>
<dbReference type="InterPro" id="IPR010985">
    <property type="entry name" value="Ribbon_hlx_hlx"/>
</dbReference>
<sequence length="59" mass="6698">MTNKRTDRIDLRVYPEAKEALQAAALRHKSVSEFILDSALDTADEVLADRRHFGLNAEQ</sequence>
<dbReference type="GO" id="GO:0003677">
    <property type="term" value="F:DNA binding"/>
    <property type="evidence" value="ECO:0007669"/>
    <property type="project" value="UniProtKB-KW"/>
</dbReference>
<proteinExistence type="inferred from homology"/>
<organism evidence="7 8">
    <name type="scientific">Methylomarinum roseum</name>
    <dbReference type="NCBI Taxonomy" id="3067653"/>
    <lineage>
        <taxon>Bacteria</taxon>
        <taxon>Pseudomonadati</taxon>
        <taxon>Pseudomonadota</taxon>
        <taxon>Gammaproteobacteria</taxon>
        <taxon>Methylococcales</taxon>
        <taxon>Methylococcaceae</taxon>
        <taxon>Methylomarinum</taxon>
    </lineage>
</organism>
<evidence type="ECO:0000313" key="7">
    <source>
        <dbReference type="EMBL" id="XBS18741.1"/>
    </source>
</evidence>
<dbReference type="GO" id="GO:0006355">
    <property type="term" value="P:regulation of DNA-templated transcription"/>
    <property type="evidence" value="ECO:0007669"/>
    <property type="project" value="InterPro"/>
</dbReference>
<dbReference type="EMBL" id="CP157742">
    <property type="protein sequence ID" value="XBS18741.1"/>
    <property type="molecule type" value="Genomic_DNA"/>
</dbReference>
<comment type="similarity">
    <text evidence="6">Belongs to the TacA antitoxin family.</text>
</comment>
<dbReference type="SUPFAM" id="SSF47598">
    <property type="entry name" value="Ribbon-helix-helix"/>
    <property type="match status" value="1"/>
</dbReference>
<dbReference type="Pfam" id="PF08681">
    <property type="entry name" value="TacA1"/>
    <property type="match status" value="1"/>
</dbReference>
<dbReference type="KEGG" id="mech:Q9L42_000140"/>
<evidence type="ECO:0000256" key="6">
    <source>
        <dbReference type="ARBA" id="ARBA00049988"/>
    </source>
</evidence>
<dbReference type="PANTHER" id="PTHR35401:SF1">
    <property type="entry name" value="CYTOPLASMIC PROTEIN"/>
    <property type="match status" value="1"/>
</dbReference>
<evidence type="ECO:0000256" key="5">
    <source>
        <dbReference type="ARBA" id="ARBA00023163"/>
    </source>
</evidence>
<name>A0AAU7NQ08_9GAMM</name>
<keyword evidence="7" id="KW-0614">Plasmid</keyword>
<dbReference type="RefSeq" id="WP_305910366.1">
    <property type="nucleotide sequence ID" value="NZ_CP157742.1"/>
</dbReference>
<gene>
    <name evidence="7" type="ORF">Q9L42_000140</name>
</gene>